<keyword evidence="5" id="KW-0288">FMN</keyword>
<sequence length="677" mass="74024">MDRQKASAYVCLTQQNMEEMYMSIKYKNLFSPYNIGKVKVKNRYAVAPMGGAKFTALGTYDPDTVDFYVDCAKGGFGLIFSNSLATDLEVDPNSPLDRLFPNYNPKAFIANCVFMNERIHSYNARIFCQITMGPGRNGGGKLTPSELPYYFAPDEKSRALTTEEVKAKISSLIRGAKIAKDAGFDGVDIHAMHWGYLIDEFAMEMMNHRTDEYGGSFENRMRVPKEIVEGIKKECGSDFPVTIRVSLKGYIKDFNVGSYTGEGEAGRTLEEAVQICRTLESYGYDGLSVDVGTYESFYHACPPSYIPKGNYIDLAEEAKKAVNIPILLAGRMNDPQMCEKALEEGKIDGIVLGRAALADPHYAAKLEKGQEERIRPCLSCNQGCIGREFLNGAVSCAVNPSVLRRESYGIRKADEPKKVMVVGGGVAGMEAARTLFMRGHEVALYEASDHLGGNLLPAGAHTFKAPVLELNDWYKRELKELGVEVYLNTRVSADFIEQSGADAVIIAIGSLPVMPPIPGIEQSISSIQALSKGTRIGDKVIVIGGGLVGCELAIEYGMEGKDVTVVEALPKILSAGAPVPFMNKMCIEEMMDYYKIKVKTGSRVSRITETGAVIAVDGEEEELTADTVVMAIGFRPVPSFADEVRGCGMDVYEIGDGRKVGSVMTSVWDAYEIARSI</sequence>
<keyword evidence="9" id="KW-0411">Iron-sulfur</keyword>
<dbReference type="STRING" id="1122155.SAMN02745158_00284"/>
<dbReference type="GO" id="GO:0046872">
    <property type="term" value="F:metal ion binding"/>
    <property type="evidence" value="ECO:0007669"/>
    <property type="project" value="UniProtKB-KW"/>
</dbReference>
<dbReference type="SUPFAM" id="SSF51905">
    <property type="entry name" value="FAD/NAD(P)-binding domain"/>
    <property type="match status" value="1"/>
</dbReference>
<evidence type="ECO:0000256" key="2">
    <source>
        <dbReference type="ARBA" id="ARBA00001966"/>
    </source>
</evidence>
<accession>A0A1M4SVX7</accession>
<keyword evidence="13" id="KW-1185">Reference proteome</keyword>
<dbReference type="InterPro" id="IPR023753">
    <property type="entry name" value="FAD/NAD-binding_dom"/>
</dbReference>
<dbReference type="PANTHER" id="PTHR42917:SF2">
    <property type="entry name" value="2,4-DIENOYL-COA REDUCTASE [(2E)-ENOYL-COA-PRODUCING]"/>
    <property type="match status" value="1"/>
</dbReference>
<evidence type="ECO:0000313" key="13">
    <source>
        <dbReference type="Proteomes" id="UP000184245"/>
    </source>
</evidence>
<evidence type="ECO:0000313" key="12">
    <source>
        <dbReference type="EMBL" id="SHE36187.1"/>
    </source>
</evidence>
<dbReference type="PRINTS" id="PR00368">
    <property type="entry name" value="FADPNR"/>
</dbReference>
<dbReference type="Gene3D" id="3.50.50.60">
    <property type="entry name" value="FAD/NAD(P)-binding domain"/>
    <property type="match status" value="1"/>
</dbReference>
<dbReference type="GO" id="GO:0051536">
    <property type="term" value="F:iron-sulfur cluster binding"/>
    <property type="evidence" value="ECO:0007669"/>
    <property type="project" value="UniProtKB-KW"/>
</dbReference>
<comment type="similarity">
    <text evidence="3">In the N-terminal section; belongs to the NADH:flavin oxidoreductase/NADH oxidase family.</text>
</comment>
<dbReference type="GO" id="GO:0016491">
    <property type="term" value="F:oxidoreductase activity"/>
    <property type="evidence" value="ECO:0007669"/>
    <property type="project" value="UniProtKB-KW"/>
</dbReference>
<evidence type="ECO:0000259" key="11">
    <source>
        <dbReference type="Pfam" id="PF07992"/>
    </source>
</evidence>
<gene>
    <name evidence="12" type="ORF">SAMN02745158_00284</name>
</gene>
<organism evidence="12 13">
    <name type="scientific">Lactonifactor longoviformis DSM 17459</name>
    <dbReference type="NCBI Taxonomy" id="1122155"/>
    <lineage>
        <taxon>Bacteria</taxon>
        <taxon>Bacillati</taxon>
        <taxon>Bacillota</taxon>
        <taxon>Clostridia</taxon>
        <taxon>Eubacteriales</taxon>
        <taxon>Clostridiaceae</taxon>
        <taxon>Lactonifactor</taxon>
    </lineage>
</organism>
<comment type="cofactor">
    <cofactor evidence="2">
        <name>[4Fe-4S] cluster</name>
        <dbReference type="ChEBI" id="CHEBI:49883"/>
    </cofactor>
</comment>
<feature type="domain" description="NADH:flavin oxidoreductase/NADH oxidase N-terminal" evidence="10">
    <location>
        <begin position="29"/>
        <end position="371"/>
    </location>
</feature>
<evidence type="ECO:0000256" key="5">
    <source>
        <dbReference type="ARBA" id="ARBA00022643"/>
    </source>
</evidence>
<evidence type="ECO:0000256" key="7">
    <source>
        <dbReference type="ARBA" id="ARBA00023002"/>
    </source>
</evidence>
<evidence type="ECO:0000256" key="6">
    <source>
        <dbReference type="ARBA" id="ARBA00022723"/>
    </source>
</evidence>
<dbReference type="InterPro" id="IPR051793">
    <property type="entry name" value="NADH:flavin_oxidoreductase"/>
</dbReference>
<dbReference type="GO" id="GO:0010181">
    <property type="term" value="F:FMN binding"/>
    <property type="evidence" value="ECO:0007669"/>
    <property type="project" value="InterPro"/>
</dbReference>
<dbReference type="Gene3D" id="3.20.20.70">
    <property type="entry name" value="Aldolase class I"/>
    <property type="match status" value="1"/>
</dbReference>
<dbReference type="AlphaFoldDB" id="A0A1M4SVX7"/>
<dbReference type="InterPro" id="IPR036188">
    <property type="entry name" value="FAD/NAD-bd_sf"/>
</dbReference>
<evidence type="ECO:0000259" key="10">
    <source>
        <dbReference type="Pfam" id="PF00724"/>
    </source>
</evidence>
<feature type="domain" description="FAD/NAD(P)-binding" evidence="11">
    <location>
        <begin position="417"/>
        <end position="647"/>
    </location>
</feature>
<evidence type="ECO:0000256" key="3">
    <source>
        <dbReference type="ARBA" id="ARBA00011048"/>
    </source>
</evidence>
<keyword evidence="4" id="KW-0285">Flavoprotein</keyword>
<proteinExistence type="inferred from homology"/>
<comment type="cofactor">
    <cofactor evidence="1">
        <name>FMN</name>
        <dbReference type="ChEBI" id="CHEBI:58210"/>
    </cofactor>
</comment>
<dbReference type="Proteomes" id="UP000184245">
    <property type="component" value="Unassembled WGS sequence"/>
</dbReference>
<evidence type="ECO:0000256" key="9">
    <source>
        <dbReference type="ARBA" id="ARBA00023014"/>
    </source>
</evidence>
<name>A0A1M4SVX7_9CLOT</name>
<protein>
    <submittedName>
        <fullName evidence="12">2-enoate reductase</fullName>
    </submittedName>
</protein>
<dbReference type="SUPFAM" id="SSF51395">
    <property type="entry name" value="FMN-linked oxidoreductases"/>
    <property type="match status" value="1"/>
</dbReference>
<dbReference type="EMBL" id="FQVI01000001">
    <property type="protein sequence ID" value="SHE36187.1"/>
    <property type="molecule type" value="Genomic_DNA"/>
</dbReference>
<dbReference type="PANTHER" id="PTHR42917">
    <property type="entry name" value="2,4-DIENOYL-COA REDUCTASE"/>
    <property type="match status" value="1"/>
</dbReference>
<keyword evidence="8" id="KW-0408">Iron</keyword>
<reference evidence="12 13" key="1">
    <citation type="submission" date="2016-11" db="EMBL/GenBank/DDBJ databases">
        <authorList>
            <person name="Jaros S."/>
            <person name="Januszkiewicz K."/>
            <person name="Wedrychowicz H."/>
        </authorList>
    </citation>
    <scope>NUCLEOTIDE SEQUENCE [LARGE SCALE GENOMIC DNA]</scope>
    <source>
        <strain evidence="12 13">DSM 17459</strain>
    </source>
</reference>
<keyword evidence="6" id="KW-0479">Metal-binding</keyword>
<dbReference type="Pfam" id="PF07992">
    <property type="entry name" value="Pyr_redox_2"/>
    <property type="match status" value="1"/>
</dbReference>
<keyword evidence="7" id="KW-0560">Oxidoreductase</keyword>
<dbReference type="InterPro" id="IPR013785">
    <property type="entry name" value="Aldolase_TIM"/>
</dbReference>
<evidence type="ECO:0000256" key="8">
    <source>
        <dbReference type="ARBA" id="ARBA00023004"/>
    </source>
</evidence>
<dbReference type="Gene3D" id="3.40.50.720">
    <property type="entry name" value="NAD(P)-binding Rossmann-like Domain"/>
    <property type="match status" value="1"/>
</dbReference>
<dbReference type="InterPro" id="IPR001155">
    <property type="entry name" value="OxRdtase_FMN_N"/>
</dbReference>
<evidence type="ECO:0000256" key="4">
    <source>
        <dbReference type="ARBA" id="ARBA00022630"/>
    </source>
</evidence>
<dbReference type="Pfam" id="PF00724">
    <property type="entry name" value="Oxidored_FMN"/>
    <property type="match status" value="1"/>
</dbReference>
<evidence type="ECO:0000256" key="1">
    <source>
        <dbReference type="ARBA" id="ARBA00001917"/>
    </source>
</evidence>